<feature type="domain" description="HAMP" evidence="8">
    <location>
        <begin position="500"/>
        <end position="559"/>
    </location>
</feature>
<dbReference type="SUPFAM" id="SSF58104">
    <property type="entry name" value="Methyl-accepting chemotaxis protein (MCP) signaling domain"/>
    <property type="match status" value="1"/>
</dbReference>
<dbReference type="Pfam" id="PF18947">
    <property type="entry name" value="HAMP_2"/>
    <property type="match status" value="1"/>
</dbReference>
<dbReference type="Proteomes" id="UP000501466">
    <property type="component" value="Chromosome"/>
</dbReference>
<feature type="transmembrane region" description="Helical" evidence="6">
    <location>
        <begin position="9"/>
        <end position="31"/>
    </location>
</feature>
<feature type="transmembrane region" description="Helical" evidence="6">
    <location>
        <begin position="302"/>
        <end position="329"/>
    </location>
</feature>
<dbReference type="InterPro" id="IPR004090">
    <property type="entry name" value="Chemotax_Me-accpt_rcpt"/>
</dbReference>
<dbReference type="SMART" id="SM00304">
    <property type="entry name" value="HAMP"/>
    <property type="match status" value="2"/>
</dbReference>
<evidence type="ECO:0000259" key="7">
    <source>
        <dbReference type="PROSITE" id="PS50111"/>
    </source>
</evidence>
<dbReference type="InterPro" id="IPR029151">
    <property type="entry name" value="Sensor-like_sf"/>
</dbReference>
<evidence type="ECO:0000313" key="10">
    <source>
        <dbReference type="Proteomes" id="UP000501466"/>
    </source>
</evidence>
<dbReference type="PROSITE" id="PS50885">
    <property type="entry name" value="HAMP"/>
    <property type="match status" value="3"/>
</dbReference>
<evidence type="ECO:0000256" key="6">
    <source>
        <dbReference type="SAM" id="Phobius"/>
    </source>
</evidence>
<dbReference type="Gene3D" id="1.10.287.950">
    <property type="entry name" value="Methyl-accepting chemotaxis protein"/>
    <property type="match status" value="1"/>
</dbReference>
<dbReference type="Gene3D" id="1.20.120.1530">
    <property type="match status" value="1"/>
</dbReference>
<name>A0A6F8PJK6_9GAMM</name>
<dbReference type="InterPro" id="IPR051310">
    <property type="entry name" value="MCP_chemotaxis"/>
</dbReference>
<evidence type="ECO:0000256" key="1">
    <source>
        <dbReference type="ARBA" id="ARBA00004370"/>
    </source>
</evidence>
<keyword evidence="2" id="KW-0488">Methylation</keyword>
<comment type="subcellular location">
    <subcellularLocation>
        <location evidence="1">Membrane</location>
    </subcellularLocation>
</comment>
<dbReference type="GO" id="GO:0005886">
    <property type="term" value="C:plasma membrane"/>
    <property type="evidence" value="ECO:0007669"/>
    <property type="project" value="TreeGrafter"/>
</dbReference>
<evidence type="ECO:0000256" key="4">
    <source>
        <dbReference type="ARBA" id="ARBA00029447"/>
    </source>
</evidence>
<keyword evidence="10" id="KW-1185">Reference proteome</keyword>
<dbReference type="SMART" id="SM00283">
    <property type="entry name" value="MA"/>
    <property type="match status" value="1"/>
</dbReference>
<feature type="domain" description="HAMP" evidence="8">
    <location>
        <begin position="326"/>
        <end position="379"/>
    </location>
</feature>
<dbReference type="CDD" id="cd11386">
    <property type="entry name" value="MCP_signal"/>
    <property type="match status" value="1"/>
</dbReference>
<accession>A0A6F8PJK6</accession>
<keyword evidence="6" id="KW-0472">Membrane</keyword>
<keyword evidence="6" id="KW-0812">Transmembrane</keyword>
<evidence type="ECO:0000256" key="3">
    <source>
        <dbReference type="ARBA" id="ARBA00023224"/>
    </source>
</evidence>
<reference evidence="10" key="1">
    <citation type="submission" date="2019-11" db="EMBL/GenBank/DDBJ databases">
        <title>Isolation and characterization of two novel species in the genus Thiomicrorhabdus.</title>
        <authorList>
            <person name="Mochizuki J."/>
            <person name="Kojima H."/>
            <person name="Fukui M."/>
        </authorList>
    </citation>
    <scope>NUCLEOTIDE SEQUENCE [LARGE SCALE GENOMIC DNA]</scope>
    <source>
        <strain evidence="10">AkT22</strain>
    </source>
</reference>
<dbReference type="GO" id="GO:0004888">
    <property type="term" value="F:transmembrane signaling receptor activity"/>
    <property type="evidence" value="ECO:0007669"/>
    <property type="project" value="InterPro"/>
</dbReference>
<protein>
    <recommendedName>
        <fullName evidence="11">Methyl-accepting chemotaxis protein</fullName>
    </recommendedName>
</protein>
<dbReference type="GO" id="GO:0007165">
    <property type="term" value="P:signal transduction"/>
    <property type="evidence" value="ECO:0007669"/>
    <property type="project" value="UniProtKB-KW"/>
</dbReference>
<evidence type="ECO:0000256" key="2">
    <source>
        <dbReference type="ARBA" id="ARBA00022481"/>
    </source>
</evidence>
<evidence type="ECO:0008006" key="11">
    <source>
        <dbReference type="Google" id="ProtNLM"/>
    </source>
</evidence>
<dbReference type="RefSeq" id="WP_173289576.1">
    <property type="nucleotide sequence ID" value="NZ_AP021888.1"/>
</dbReference>
<feature type="domain" description="Methyl-accepting transducer" evidence="7">
    <location>
        <begin position="564"/>
        <end position="793"/>
    </location>
</feature>
<dbReference type="Pfam" id="PF14827">
    <property type="entry name" value="dCache_3"/>
    <property type="match status" value="1"/>
</dbReference>
<evidence type="ECO:0000256" key="5">
    <source>
        <dbReference type="PROSITE-ProRule" id="PRU00284"/>
    </source>
</evidence>
<evidence type="ECO:0000259" key="8">
    <source>
        <dbReference type="PROSITE" id="PS50885"/>
    </source>
</evidence>
<dbReference type="PANTHER" id="PTHR43531:SF14">
    <property type="entry name" value="METHYL-ACCEPTING CHEMOTAXIS PROTEIN I-RELATED"/>
    <property type="match status" value="1"/>
</dbReference>
<sequence length="825" mass="89568">MQKHSLKTIVLKVSLGVALTVSLGLGTFLYINQIKPVEQHVKDNLTLQMQQFIDSKMDLKIQAGIVGATMVSLQPAALEALTTGNQAALKTLFKTLKDDYAEKTNFRGIFSEVLDAQGKSVLRSWNLNSPGNDQSGDALIKAVLQSKKAQGSLSFGERGVVITSVTPVLNNKELLGLTTMVQGVGSISRDFTNEYQGAWIMLIDKEYVQKTTGSLKAIEKLNPMTDRYVLANNKWFSPEVIELTKQVYQPINGKQSAVYLSGDSVVVDLPAYDQENRIFARQIFIQDKSVFTNPLTEAKNQAWMTLLSVILAILILAMILLFAVIKLVIKPLESLKKTMSDIEETGDFNIRSNIQTQDEVGQTAQAINHHLDKVSTAVKEANKAIHALANGDLNQRINGRYVGDLLKLQNGVNESAENVSQMITEIGKAVNHLNQGEFNINLNVEAKGVFADILQDTSHAMQKLDLIIQQTNQIMLEVSQGVFHKRVTSDAQGSLNVLKNAINKSLTNLNEIIQNITQVMDSQSQGDLVQRVAVDCEGDLLTLKNAINNNANQLSQIIEKVIIASQNVSSAADEVSLGSQSLSDSVQQQAASMEETSATMSEINSAIKHNAENVINVDHLEHQLDENSKTAGKVMHETIEAMNAIQGSSHKIGEIVSLIDGIAFQTNLLALNAAVEAARAGEHGRGFAVVAGEVRNLAGKSADAAKDISKLIGDSIELINRGTALASESERVLGEMNKTISEVTDMIGNIASTSSEQARGVGEVNQALGLIDQVTQQNAALVEQTSAAAESLKDQAMQLREDTQIFKIAGHSSMRLNQTPKLSKK</sequence>
<dbReference type="Pfam" id="PF00015">
    <property type="entry name" value="MCPsignal"/>
    <property type="match status" value="1"/>
</dbReference>
<dbReference type="PROSITE" id="PS50111">
    <property type="entry name" value="CHEMOTAXIS_TRANSDUC_2"/>
    <property type="match status" value="1"/>
</dbReference>
<dbReference type="PRINTS" id="PR00260">
    <property type="entry name" value="CHEMTRNSDUCR"/>
</dbReference>
<dbReference type="PANTHER" id="PTHR43531">
    <property type="entry name" value="PROTEIN ICFG"/>
    <property type="match status" value="1"/>
</dbReference>
<dbReference type="EMBL" id="AP021888">
    <property type="protein sequence ID" value="BBP42291.1"/>
    <property type="molecule type" value="Genomic_DNA"/>
</dbReference>
<organism evidence="9 10">
    <name type="scientific">Thiosulfativibrio zosterae</name>
    <dbReference type="NCBI Taxonomy" id="2675053"/>
    <lineage>
        <taxon>Bacteria</taxon>
        <taxon>Pseudomonadati</taxon>
        <taxon>Pseudomonadota</taxon>
        <taxon>Gammaproteobacteria</taxon>
        <taxon>Thiotrichales</taxon>
        <taxon>Piscirickettsiaceae</taxon>
        <taxon>Thiosulfativibrio</taxon>
    </lineage>
</organism>
<feature type="domain" description="HAMP" evidence="8">
    <location>
        <begin position="380"/>
        <end position="424"/>
    </location>
</feature>
<dbReference type="FunFam" id="1.10.287.950:FF:000001">
    <property type="entry name" value="Methyl-accepting chemotaxis sensory transducer"/>
    <property type="match status" value="1"/>
</dbReference>
<proteinExistence type="inferred from homology"/>
<gene>
    <name evidence="9" type="ORF">THMIRHAT_00370</name>
</gene>
<dbReference type="KEGG" id="tzo:THMIRHAT_00370"/>
<dbReference type="AlphaFoldDB" id="A0A6F8PJK6"/>
<dbReference type="CDD" id="cd06225">
    <property type="entry name" value="HAMP"/>
    <property type="match status" value="1"/>
</dbReference>
<dbReference type="InterPro" id="IPR029150">
    <property type="entry name" value="dCache_3"/>
</dbReference>
<dbReference type="GO" id="GO:0006935">
    <property type="term" value="P:chemotaxis"/>
    <property type="evidence" value="ECO:0007669"/>
    <property type="project" value="InterPro"/>
</dbReference>
<keyword evidence="6" id="KW-1133">Transmembrane helix</keyword>
<comment type="similarity">
    <text evidence="4">Belongs to the methyl-accepting chemotaxis (MCP) protein family.</text>
</comment>
<evidence type="ECO:0000313" key="9">
    <source>
        <dbReference type="EMBL" id="BBP42291.1"/>
    </source>
</evidence>
<keyword evidence="3 5" id="KW-0807">Transducer</keyword>
<dbReference type="SUPFAM" id="SSF103190">
    <property type="entry name" value="Sensory domain-like"/>
    <property type="match status" value="1"/>
</dbReference>
<dbReference type="InterPro" id="IPR003660">
    <property type="entry name" value="HAMP_dom"/>
</dbReference>
<dbReference type="InterPro" id="IPR004089">
    <property type="entry name" value="MCPsignal_dom"/>
</dbReference>